<dbReference type="InterPro" id="IPR043129">
    <property type="entry name" value="ATPase_NBD"/>
</dbReference>
<evidence type="ECO:0000313" key="8">
    <source>
        <dbReference type="EMBL" id="MCC3144147.1"/>
    </source>
</evidence>
<dbReference type="PANTHER" id="PTHR32432">
    <property type="entry name" value="CELL DIVISION PROTEIN FTSA-RELATED"/>
    <property type="match status" value="1"/>
</dbReference>
<dbReference type="AlphaFoldDB" id="A0AAW4WSR0"/>
<evidence type="ECO:0000256" key="1">
    <source>
        <dbReference type="ARBA" id="ARBA00007381"/>
    </source>
</evidence>
<accession>A0AAW4WSR0</accession>
<dbReference type="SUPFAM" id="SSF53067">
    <property type="entry name" value="Actin-like ATPase domain"/>
    <property type="match status" value="1"/>
</dbReference>
<dbReference type="PROSITE" id="PS00329">
    <property type="entry name" value="HSP70_2"/>
    <property type="match status" value="1"/>
</dbReference>
<dbReference type="Proteomes" id="UP001199296">
    <property type="component" value="Unassembled WGS sequence"/>
</dbReference>
<dbReference type="EMBL" id="JAJFAT010000002">
    <property type="protein sequence ID" value="MCC3144147.1"/>
    <property type="molecule type" value="Genomic_DNA"/>
</dbReference>
<dbReference type="InterPro" id="IPR005883">
    <property type="entry name" value="PilM"/>
</dbReference>
<dbReference type="NCBIfam" id="NF011660">
    <property type="entry name" value="PRK15080.1"/>
    <property type="match status" value="1"/>
</dbReference>
<keyword evidence="4" id="KW-0346">Stress response</keyword>
<evidence type="ECO:0000256" key="7">
    <source>
        <dbReference type="ARBA" id="ARBA00033103"/>
    </source>
</evidence>
<evidence type="ECO:0000256" key="4">
    <source>
        <dbReference type="ARBA" id="ARBA00023016"/>
    </source>
</evidence>
<protein>
    <recommendedName>
        <fullName evidence="2">Chaperone protein DnaK</fullName>
    </recommendedName>
    <alternativeName>
        <fullName evidence="3">Chaperone protein dnaK</fullName>
    </alternativeName>
    <alternativeName>
        <fullName evidence="7">HSP70</fullName>
    </alternativeName>
    <alternativeName>
        <fullName evidence="6">Heat shock 70 kDa protein</fullName>
    </alternativeName>
    <alternativeName>
        <fullName evidence="5">Heat shock protein 70</fullName>
    </alternativeName>
</protein>
<evidence type="ECO:0000313" key="9">
    <source>
        <dbReference type="Proteomes" id="UP001199296"/>
    </source>
</evidence>
<evidence type="ECO:0000256" key="5">
    <source>
        <dbReference type="ARBA" id="ARBA00030019"/>
    </source>
</evidence>
<dbReference type="InterPro" id="IPR013366">
    <property type="entry name" value="EutJ"/>
</dbReference>
<evidence type="ECO:0000256" key="2">
    <source>
        <dbReference type="ARBA" id="ARBA00014415"/>
    </source>
</evidence>
<evidence type="ECO:0000256" key="3">
    <source>
        <dbReference type="ARBA" id="ARBA00017249"/>
    </source>
</evidence>
<dbReference type="InterPro" id="IPR018181">
    <property type="entry name" value="Heat_shock_70_CS"/>
</dbReference>
<dbReference type="Pfam" id="PF11104">
    <property type="entry name" value="PilM_2"/>
    <property type="match status" value="1"/>
</dbReference>
<dbReference type="NCBIfam" id="TIGR02529">
    <property type="entry name" value="EutJ"/>
    <property type="match status" value="1"/>
</dbReference>
<proteinExistence type="inferred from homology"/>
<dbReference type="RefSeq" id="WP_229343706.1">
    <property type="nucleotide sequence ID" value="NZ_JAJFAT010000002.1"/>
</dbReference>
<comment type="caution">
    <text evidence="8">The sequence shown here is derived from an EMBL/GenBank/DDBJ whole genome shotgun (WGS) entry which is preliminary data.</text>
</comment>
<name>A0AAW4WSR0_9FIRM</name>
<comment type="similarity">
    <text evidence="1">Belongs to the heat shock protein 70 family.</text>
</comment>
<dbReference type="CDD" id="cd24047">
    <property type="entry name" value="ASKHA_NBD_EutJ"/>
    <property type="match status" value="1"/>
</dbReference>
<sequence>MDKYVEKANKTLDHLAGLIDDKPESLDYQGKLKAGVDLGTANLVLTLLDEDNNPILAASQTGTVVRDGLVVDYIGALRMVKKMKAELESILNREIEYAATAVPPGTGDRDIDTFKNVVQGAGFKVKNVVDEPSAAAAVLGIERGVVVDIGGGTTGISIMQNKEVVYTADEATGGIHLNLVIAGGLGVSVEKAEEIKRDPQRTDEIFPMVIPVIEKIASIINNHIGRYKAETVYLVGGTSAIDGIEDVLKNRTGLKIVKPSQTLLVTPLGIAMNCE</sequence>
<evidence type="ECO:0000256" key="6">
    <source>
        <dbReference type="ARBA" id="ARBA00030945"/>
    </source>
</evidence>
<dbReference type="InterPro" id="IPR050696">
    <property type="entry name" value="FtsA/MreB"/>
</dbReference>
<dbReference type="Gene3D" id="3.30.420.40">
    <property type="match status" value="2"/>
</dbReference>
<keyword evidence="9" id="KW-1185">Reference proteome</keyword>
<reference evidence="8 9" key="1">
    <citation type="submission" date="2021-10" db="EMBL/GenBank/DDBJ databases">
        <authorList>
            <person name="Grouzdev D.S."/>
            <person name="Pantiukh K.S."/>
            <person name="Krutkina M.S."/>
        </authorList>
    </citation>
    <scope>NUCLEOTIDE SEQUENCE [LARGE SCALE GENOMIC DNA]</scope>
    <source>
        <strain evidence="8 9">Z-7514</strain>
    </source>
</reference>
<organism evidence="8 9">
    <name type="scientific">Halanaerobium polyolivorans</name>
    <dbReference type="NCBI Taxonomy" id="2886943"/>
    <lineage>
        <taxon>Bacteria</taxon>
        <taxon>Bacillati</taxon>
        <taxon>Bacillota</taxon>
        <taxon>Clostridia</taxon>
        <taxon>Halanaerobiales</taxon>
        <taxon>Halanaerobiaceae</taxon>
        <taxon>Halanaerobium</taxon>
    </lineage>
</organism>
<dbReference type="PANTHER" id="PTHR32432:SF3">
    <property type="entry name" value="ETHANOLAMINE UTILIZATION PROTEIN EUTJ"/>
    <property type="match status" value="1"/>
</dbReference>
<gene>
    <name evidence="8" type="primary">eutJ</name>
    <name evidence="8" type="ORF">LJ207_02295</name>
</gene>